<proteinExistence type="predicted"/>
<dbReference type="Pfam" id="PF00132">
    <property type="entry name" value="Hexapep"/>
    <property type="match status" value="1"/>
</dbReference>
<dbReference type="PANTHER" id="PTHR23416:SF78">
    <property type="entry name" value="LIPOPOLYSACCHARIDE BIOSYNTHESIS O-ACETYL TRANSFERASE WBBJ-RELATED"/>
    <property type="match status" value="1"/>
</dbReference>
<dbReference type="GO" id="GO:0016746">
    <property type="term" value="F:acyltransferase activity"/>
    <property type="evidence" value="ECO:0007669"/>
    <property type="project" value="UniProtKB-KW"/>
</dbReference>
<accession>A0A841ST57</accession>
<organism evidence="3 4">
    <name type="scientific">Cohnella thailandensis</name>
    <dbReference type="NCBI Taxonomy" id="557557"/>
    <lineage>
        <taxon>Bacteria</taxon>
        <taxon>Bacillati</taxon>
        <taxon>Bacillota</taxon>
        <taxon>Bacilli</taxon>
        <taxon>Bacillales</taxon>
        <taxon>Paenibacillaceae</taxon>
        <taxon>Cohnella</taxon>
    </lineage>
</organism>
<evidence type="ECO:0000256" key="2">
    <source>
        <dbReference type="ARBA" id="ARBA00022737"/>
    </source>
</evidence>
<evidence type="ECO:0000256" key="1">
    <source>
        <dbReference type="ARBA" id="ARBA00022679"/>
    </source>
</evidence>
<keyword evidence="4" id="KW-1185">Reference proteome</keyword>
<dbReference type="Proteomes" id="UP000535838">
    <property type="component" value="Unassembled WGS sequence"/>
</dbReference>
<keyword evidence="2" id="KW-0677">Repeat</keyword>
<dbReference type="InterPro" id="IPR011004">
    <property type="entry name" value="Trimer_LpxA-like_sf"/>
</dbReference>
<dbReference type="PROSITE" id="PS00101">
    <property type="entry name" value="HEXAPEP_TRANSFERASES"/>
    <property type="match status" value="1"/>
</dbReference>
<sequence>MSGGVRFLHKGLRKARNKLYTVLWYRHLFYKVGSRSSVSPPFYTENPELIQLGERVYIGPYCRIEAYPPEGGAGAPILKIGNRVTMEHGVHISCVESLVIEDEVMIAGRCYISDNNHSFDPLGPPYMDQPAASKRTRIGAGVWLGQNVCILAGADVGEGSVIGAGSVVKGRVPPYSIAVGSPARVVRRYCFETKSWIKVADAEVNEARYARL</sequence>
<dbReference type="InterPro" id="IPR001451">
    <property type="entry name" value="Hexapep"/>
</dbReference>
<dbReference type="EMBL" id="JACJVQ010000011">
    <property type="protein sequence ID" value="MBB6635124.1"/>
    <property type="molecule type" value="Genomic_DNA"/>
</dbReference>
<evidence type="ECO:0000313" key="3">
    <source>
        <dbReference type="EMBL" id="MBB6635124.1"/>
    </source>
</evidence>
<dbReference type="AlphaFoldDB" id="A0A841ST57"/>
<dbReference type="PANTHER" id="PTHR23416">
    <property type="entry name" value="SIALIC ACID SYNTHASE-RELATED"/>
    <property type="match status" value="1"/>
</dbReference>
<keyword evidence="3" id="KW-0012">Acyltransferase</keyword>
<dbReference type="InterPro" id="IPR018357">
    <property type="entry name" value="Hexapep_transf_CS"/>
</dbReference>
<dbReference type="InterPro" id="IPR051159">
    <property type="entry name" value="Hexapeptide_acetyltransf"/>
</dbReference>
<dbReference type="Gene3D" id="2.160.10.10">
    <property type="entry name" value="Hexapeptide repeat proteins"/>
    <property type="match status" value="1"/>
</dbReference>
<dbReference type="RefSeq" id="WP_185120368.1">
    <property type="nucleotide sequence ID" value="NZ_JACJVQ010000011.1"/>
</dbReference>
<comment type="caution">
    <text evidence="3">The sequence shown here is derived from an EMBL/GenBank/DDBJ whole genome shotgun (WGS) entry which is preliminary data.</text>
</comment>
<protein>
    <submittedName>
        <fullName evidence="3">Acyltransferase</fullName>
    </submittedName>
</protein>
<evidence type="ECO:0000313" key="4">
    <source>
        <dbReference type="Proteomes" id="UP000535838"/>
    </source>
</evidence>
<gene>
    <name evidence="3" type="ORF">H7B67_13470</name>
</gene>
<dbReference type="SUPFAM" id="SSF51161">
    <property type="entry name" value="Trimeric LpxA-like enzymes"/>
    <property type="match status" value="1"/>
</dbReference>
<name>A0A841ST57_9BACL</name>
<keyword evidence="1 3" id="KW-0808">Transferase</keyword>
<dbReference type="CDD" id="cd04647">
    <property type="entry name" value="LbH_MAT_like"/>
    <property type="match status" value="1"/>
</dbReference>
<reference evidence="3 4" key="1">
    <citation type="submission" date="2020-08" db="EMBL/GenBank/DDBJ databases">
        <title>Cohnella phylogeny.</title>
        <authorList>
            <person name="Dunlap C."/>
        </authorList>
    </citation>
    <scope>NUCLEOTIDE SEQUENCE [LARGE SCALE GENOMIC DNA]</scope>
    <source>
        <strain evidence="3 4">DSM 25241</strain>
    </source>
</reference>